<feature type="transmembrane region" description="Helical" evidence="1">
    <location>
        <begin position="6"/>
        <end position="24"/>
    </location>
</feature>
<comment type="caution">
    <text evidence="2">The sequence shown here is derived from an EMBL/GenBank/DDBJ whole genome shotgun (WGS) entry which is preliminary data.</text>
</comment>
<keyword evidence="1" id="KW-0812">Transmembrane</keyword>
<keyword evidence="1" id="KW-1133">Transmembrane helix</keyword>
<keyword evidence="3" id="KW-1185">Reference proteome</keyword>
<evidence type="ECO:0000256" key="1">
    <source>
        <dbReference type="SAM" id="Phobius"/>
    </source>
</evidence>
<accession>A0A371PBP9</accession>
<evidence type="ECO:0000313" key="2">
    <source>
        <dbReference type="EMBL" id="REK72996.1"/>
    </source>
</evidence>
<reference evidence="2 3" key="1">
    <citation type="submission" date="2018-08" db="EMBL/GenBank/DDBJ databases">
        <title>Aeromicrobium sp. M2KJ-4, whole genome shotgun sequence.</title>
        <authorList>
            <person name="Tuo L."/>
        </authorList>
    </citation>
    <scope>NUCLEOTIDE SEQUENCE [LARGE SCALE GENOMIC DNA]</scope>
    <source>
        <strain evidence="2 3">M2KJ-4</strain>
    </source>
</reference>
<proteinExistence type="predicted"/>
<gene>
    <name evidence="2" type="ORF">DX116_05240</name>
</gene>
<organism evidence="2 3">
    <name type="scientific">Aeromicrobium endophyticum</name>
    <dbReference type="NCBI Taxonomy" id="2292704"/>
    <lineage>
        <taxon>Bacteria</taxon>
        <taxon>Bacillati</taxon>
        <taxon>Actinomycetota</taxon>
        <taxon>Actinomycetes</taxon>
        <taxon>Propionibacteriales</taxon>
        <taxon>Nocardioidaceae</taxon>
        <taxon>Aeromicrobium</taxon>
    </lineage>
</organism>
<dbReference type="AlphaFoldDB" id="A0A371PBP9"/>
<dbReference type="EMBL" id="QUBR01000001">
    <property type="protein sequence ID" value="REK72996.1"/>
    <property type="molecule type" value="Genomic_DNA"/>
</dbReference>
<name>A0A371PBP9_9ACTN</name>
<dbReference type="Proteomes" id="UP000265581">
    <property type="component" value="Unassembled WGS sequence"/>
</dbReference>
<keyword evidence="1" id="KW-0472">Membrane</keyword>
<evidence type="ECO:0000313" key="3">
    <source>
        <dbReference type="Proteomes" id="UP000265581"/>
    </source>
</evidence>
<protein>
    <submittedName>
        <fullName evidence="2">Uncharacterized protein</fullName>
    </submittedName>
</protein>
<sequence length="61" mass="6794">MSVVLWLFAAVVAANAVLLLALVLRFRSEVRATRDDQLHHIVELWHAHVSRESLESTTSAG</sequence>